<accession>A0A6P4ZSN0</accession>
<dbReference type="RefSeq" id="XP_019632616.1">
    <property type="nucleotide sequence ID" value="XM_019777057.1"/>
</dbReference>
<dbReference type="Proteomes" id="UP000515135">
    <property type="component" value="Unplaced"/>
</dbReference>
<dbReference type="KEGG" id="bbel:109476168"/>
<evidence type="ECO:0000256" key="2">
    <source>
        <dbReference type="ARBA" id="ARBA00010790"/>
    </source>
</evidence>
<dbReference type="SUPFAM" id="SSF51905">
    <property type="entry name" value="FAD/NAD(P)-binding domain"/>
    <property type="match status" value="1"/>
</dbReference>
<feature type="domain" description="Glucose-methanol-choline oxidoreductase C-terminal" evidence="6">
    <location>
        <begin position="400"/>
        <end position="454"/>
    </location>
</feature>
<keyword evidence="7" id="KW-1185">Reference proteome</keyword>
<evidence type="ECO:0000256" key="1">
    <source>
        <dbReference type="ARBA" id="ARBA00001974"/>
    </source>
</evidence>
<dbReference type="AlphaFoldDB" id="A0A6P4ZSN0"/>
<dbReference type="Gene3D" id="3.50.50.60">
    <property type="entry name" value="FAD/NAD(P)-binding domain"/>
    <property type="match status" value="1"/>
</dbReference>
<name>A0A6P4ZSN0_BRABE</name>
<evidence type="ECO:0000256" key="5">
    <source>
        <dbReference type="ARBA" id="ARBA00023002"/>
    </source>
</evidence>
<evidence type="ECO:0000313" key="7">
    <source>
        <dbReference type="Proteomes" id="UP000515135"/>
    </source>
</evidence>
<keyword evidence="4" id="KW-0274">FAD</keyword>
<proteinExistence type="inferred from homology"/>
<dbReference type="Pfam" id="PF05199">
    <property type="entry name" value="GMC_oxred_C"/>
    <property type="match status" value="1"/>
</dbReference>
<dbReference type="InterPro" id="IPR051473">
    <property type="entry name" value="P2Ox-like"/>
</dbReference>
<dbReference type="OrthoDB" id="10012054at2759"/>
<evidence type="ECO:0000256" key="3">
    <source>
        <dbReference type="ARBA" id="ARBA00022630"/>
    </source>
</evidence>
<keyword evidence="5" id="KW-0560">Oxidoreductase</keyword>
<protein>
    <submittedName>
        <fullName evidence="8">Pyranose 2-oxidase-like</fullName>
    </submittedName>
</protein>
<sequence>MIDSGAQLSKIPGEHLKNFYLYQRDVNLFTHVIEGHLEPVSVPTDQSTVPTLDPGAANYQQTIQNAQNPEQKADENLPDIAVCYAVGGMSTHWTCCTPTQHPTVERWDGISGTEWDKLYKRAKYLYKTDCAKGLFTGSLRYKAVKKALEKEYGDGVEVTNLPLACTARTDKEGFVTWTSSSTILGPLLDMEKETFEILEQHQCMELVKDGSIVQHALVRDLANLDKELKFQAKLLWRSNIRPKALGHYLCEQPMAFCQIVLLQDIIDDIAKSRAGRRDPRDPIPIPIDDPDPQVYIPVSEDRPWHCQIHRDAFSYCGIRPNVDTRLIVDLRWFGKMDEPHPENKMTFSDKINDTHDMPQVTFHYKIRTQNAMMEDMLRAAGALGGFLPITPPQFMPMGLSLHLTGAYRMGIDPGTSVVNEYSRVWDFDNLYLGGNGVIPTATACNTTLTSSALAIRAADYIVEKWGKTDQTETVKGRARKGPHEK</sequence>
<gene>
    <name evidence="8" type="primary">LOC109476168</name>
</gene>
<comment type="cofactor">
    <cofactor evidence="1">
        <name>FAD</name>
        <dbReference type="ChEBI" id="CHEBI:57692"/>
    </cofactor>
</comment>
<dbReference type="SUPFAM" id="SSF54373">
    <property type="entry name" value="FAD-linked reductases, C-terminal domain"/>
    <property type="match status" value="1"/>
</dbReference>
<organism evidence="7 8">
    <name type="scientific">Branchiostoma belcheri</name>
    <name type="common">Amphioxus</name>
    <dbReference type="NCBI Taxonomy" id="7741"/>
    <lineage>
        <taxon>Eukaryota</taxon>
        <taxon>Metazoa</taxon>
        <taxon>Chordata</taxon>
        <taxon>Cephalochordata</taxon>
        <taxon>Leptocardii</taxon>
        <taxon>Amphioxiformes</taxon>
        <taxon>Branchiostomatidae</taxon>
        <taxon>Branchiostoma</taxon>
    </lineage>
</organism>
<keyword evidence="3" id="KW-0285">Flavoprotein</keyword>
<dbReference type="PANTHER" id="PTHR42784:SF1">
    <property type="entry name" value="PYRANOSE 2-OXIDASE"/>
    <property type="match status" value="1"/>
</dbReference>
<dbReference type="GeneID" id="109476168"/>
<dbReference type="InterPro" id="IPR036188">
    <property type="entry name" value="FAD/NAD-bd_sf"/>
</dbReference>
<evidence type="ECO:0000313" key="8">
    <source>
        <dbReference type="RefSeq" id="XP_019632616.1"/>
    </source>
</evidence>
<dbReference type="PANTHER" id="PTHR42784">
    <property type="entry name" value="PYRANOSE 2-OXIDASE"/>
    <property type="match status" value="1"/>
</dbReference>
<evidence type="ECO:0000256" key="4">
    <source>
        <dbReference type="ARBA" id="ARBA00022827"/>
    </source>
</evidence>
<evidence type="ECO:0000259" key="6">
    <source>
        <dbReference type="Pfam" id="PF05199"/>
    </source>
</evidence>
<reference evidence="8" key="1">
    <citation type="submission" date="2025-08" db="UniProtKB">
        <authorList>
            <consortium name="RefSeq"/>
        </authorList>
    </citation>
    <scope>IDENTIFICATION</scope>
    <source>
        <tissue evidence="8">Gonad</tissue>
    </source>
</reference>
<dbReference type="GO" id="GO:0016614">
    <property type="term" value="F:oxidoreductase activity, acting on CH-OH group of donors"/>
    <property type="evidence" value="ECO:0007669"/>
    <property type="project" value="InterPro"/>
</dbReference>
<dbReference type="InterPro" id="IPR007867">
    <property type="entry name" value="GMC_OxRtase_C"/>
</dbReference>
<comment type="similarity">
    <text evidence="2">Belongs to the GMC oxidoreductase family.</text>
</comment>